<feature type="coiled-coil region" evidence="1">
    <location>
        <begin position="207"/>
        <end position="269"/>
    </location>
</feature>
<evidence type="ECO:0000313" key="4">
    <source>
        <dbReference type="Proteomes" id="UP000076744"/>
    </source>
</evidence>
<dbReference type="GeneID" id="30025869"/>
<sequence>MAEAIGVASGLVALATFACQSSVMLYESVSSFQSHQQRVRDLAEETGALAEVLKSLVDAARGNPDLRIPALAIPLKRCAKACEEFKQEIEKFSSRSIAGSRTSFRDWARLRYMGEDVDGFRRLLSGYKMTISIALTNASLLSSSSGLEDGDVVQIREERQSTENSLQICAELSDHITQIQLAQARARFSTGASKPSSLSERITHDGLQECKENLARMADKLATHEKELFNKLVCKITGTSGSQEAAADIARLRDELESARQSMNLVSSASRELEKSVSVIENHATGDAVQFMVSTDGQILHGTNRGLGWRTRQVGGHIDAETVRQISRDLSRLPSQETGPASDALLSDSLSFKRRFGDGYKLASTSTEQMRPPSES</sequence>
<evidence type="ECO:0000256" key="1">
    <source>
        <dbReference type="SAM" id="Coils"/>
    </source>
</evidence>
<proteinExistence type="predicted"/>
<dbReference type="Pfam" id="PF17111">
    <property type="entry name" value="PigL_N"/>
    <property type="match status" value="1"/>
</dbReference>
<protein>
    <recommendedName>
        <fullName evidence="2">Azaphilone pigments biosynthesis cluster protein L N-terminal domain-containing protein</fullName>
    </recommendedName>
</protein>
<dbReference type="OrthoDB" id="428260at2759"/>
<dbReference type="EMBL" id="AZHB01000056">
    <property type="protein sequence ID" value="OAA45709.1"/>
    <property type="molecule type" value="Genomic_DNA"/>
</dbReference>
<reference evidence="3 4" key="1">
    <citation type="journal article" date="2016" name="Genome Biol. Evol.">
        <title>Divergent and convergent evolution of fungal pathogenicity.</title>
        <authorList>
            <person name="Shang Y."/>
            <person name="Xiao G."/>
            <person name="Zheng P."/>
            <person name="Cen K."/>
            <person name="Zhan S."/>
            <person name="Wang C."/>
        </authorList>
    </citation>
    <scope>NUCLEOTIDE SEQUENCE [LARGE SCALE GENOMIC DNA]</scope>
    <source>
        <strain evidence="3 4">ARSEF 2679</strain>
    </source>
</reference>
<dbReference type="InterPro" id="IPR031348">
    <property type="entry name" value="PigL_N"/>
</dbReference>
<feature type="domain" description="Azaphilone pigments biosynthesis cluster protein L N-terminal" evidence="2">
    <location>
        <begin position="2"/>
        <end position="144"/>
    </location>
</feature>
<organism evidence="3 4">
    <name type="scientific">Cordyceps fumosorosea (strain ARSEF 2679)</name>
    <name type="common">Isaria fumosorosea</name>
    <dbReference type="NCBI Taxonomy" id="1081104"/>
    <lineage>
        <taxon>Eukaryota</taxon>
        <taxon>Fungi</taxon>
        <taxon>Dikarya</taxon>
        <taxon>Ascomycota</taxon>
        <taxon>Pezizomycotina</taxon>
        <taxon>Sordariomycetes</taxon>
        <taxon>Hypocreomycetidae</taxon>
        <taxon>Hypocreales</taxon>
        <taxon>Cordycipitaceae</taxon>
        <taxon>Cordyceps</taxon>
    </lineage>
</organism>
<dbReference type="AlphaFoldDB" id="A0A167FT10"/>
<gene>
    <name evidence="3" type="ORF">ISF_09577</name>
</gene>
<dbReference type="RefSeq" id="XP_018699626.1">
    <property type="nucleotide sequence ID" value="XM_018853178.1"/>
</dbReference>
<evidence type="ECO:0000259" key="2">
    <source>
        <dbReference type="Pfam" id="PF17111"/>
    </source>
</evidence>
<accession>A0A167FT10</accession>
<comment type="caution">
    <text evidence="3">The sequence shown here is derived from an EMBL/GenBank/DDBJ whole genome shotgun (WGS) entry which is preliminary data.</text>
</comment>
<dbReference type="STRING" id="1081104.A0A167FT10"/>
<dbReference type="Proteomes" id="UP000076744">
    <property type="component" value="Unassembled WGS sequence"/>
</dbReference>
<name>A0A167FT10_CORFA</name>
<keyword evidence="4" id="KW-1185">Reference proteome</keyword>
<keyword evidence="1" id="KW-0175">Coiled coil</keyword>
<evidence type="ECO:0000313" key="3">
    <source>
        <dbReference type="EMBL" id="OAA45709.1"/>
    </source>
</evidence>